<dbReference type="InterPro" id="IPR014746">
    <property type="entry name" value="Gln_synth/guanido_kin_cat_dom"/>
</dbReference>
<comment type="caution">
    <text evidence="2">The sequence shown here is derived from an EMBL/GenBank/DDBJ whole genome shotgun (WGS) entry which is preliminary data.</text>
</comment>
<name>A0AAE0FFY3_9CHLO</name>
<reference evidence="2 3" key="1">
    <citation type="journal article" date="2015" name="Genome Biol. Evol.">
        <title>Comparative Genomics of a Bacterivorous Green Alga Reveals Evolutionary Causalities and Consequences of Phago-Mixotrophic Mode of Nutrition.</title>
        <authorList>
            <person name="Burns J.A."/>
            <person name="Paasch A."/>
            <person name="Narechania A."/>
            <person name="Kim E."/>
        </authorList>
    </citation>
    <scope>NUCLEOTIDE SEQUENCE [LARGE SCALE GENOMIC DNA]</scope>
    <source>
        <strain evidence="2 3">PLY_AMNH</strain>
    </source>
</reference>
<dbReference type="SUPFAM" id="SSF55931">
    <property type="entry name" value="Glutamine synthetase/guanido kinase"/>
    <property type="match status" value="1"/>
</dbReference>
<protein>
    <submittedName>
        <fullName evidence="2">Uncharacterized protein</fullName>
    </submittedName>
</protein>
<proteinExistence type="predicted"/>
<dbReference type="EMBL" id="LGRX02019134">
    <property type="protein sequence ID" value="KAK3258942.1"/>
    <property type="molecule type" value="Genomic_DNA"/>
</dbReference>
<dbReference type="AlphaFoldDB" id="A0AAE0FFY3"/>
<sequence length="176" mass="19151">MAAGVQQREHPEGPPSIDDPSRHPAMTSFLVHEHYIWNSGRPRSQHGTLELRSACQQPWAERHAANALSVALVCAAPELLAMLESRFGEGCWQAMHALHGQVMTSGLQNLGEADVDLFQVVLALCHDGLARRGRGEEALLQPLLTRLERKQNPAQAAVEAFDSKGIQGLLAHAQCG</sequence>
<dbReference type="Gene3D" id="3.30.590.20">
    <property type="match status" value="1"/>
</dbReference>
<gene>
    <name evidence="2" type="ORF">CYMTET_32037</name>
</gene>
<feature type="region of interest" description="Disordered" evidence="1">
    <location>
        <begin position="1"/>
        <end position="24"/>
    </location>
</feature>
<dbReference type="Proteomes" id="UP001190700">
    <property type="component" value="Unassembled WGS sequence"/>
</dbReference>
<accession>A0AAE0FFY3</accession>
<keyword evidence="3" id="KW-1185">Reference proteome</keyword>
<dbReference type="GO" id="GO:0003824">
    <property type="term" value="F:catalytic activity"/>
    <property type="evidence" value="ECO:0007669"/>
    <property type="project" value="InterPro"/>
</dbReference>
<evidence type="ECO:0000313" key="3">
    <source>
        <dbReference type="Proteomes" id="UP001190700"/>
    </source>
</evidence>
<evidence type="ECO:0000256" key="1">
    <source>
        <dbReference type="SAM" id="MobiDB-lite"/>
    </source>
</evidence>
<organism evidence="2 3">
    <name type="scientific">Cymbomonas tetramitiformis</name>
    <dbReference type="NCBI Taxonomy" id="36881"/>
    <lineage>
        <taxon>Eukaryota</taxon>
        <taxon>Viridiplantae</taxon>
        <taxon>Chlorophyta</taxon>
        <taxon>Pyramimonadophyceae</taxon>
        <taxon>Pyramimonadales</taxon>
        <taxon>Pyramimonadaceae</taxon>
        <taxon>Cymbomonas</taxon>
    </lineage>
</organism>
<evidence type="ECO:0000313" key="2">
    <source>
        <dbReference type="EMBL" id="KAK3258942.1"/>
    </source>
</evidence>